<dbReference type="Proteomes" id="UP000095284">
    <property type="component" value="Unplaced"/>
</dbReference>
<feature type="region of interest" description="Disordered" evidence="6">
    <location>
        <begin position="68"/>
        <end position="99"/>
    </location>
</feature>
<sequence length="117" mass="13624">MSKEAKSSDPSERMPHCQRCAQHNVKNRLRGHKQVCPFKDCTCPKCLVVIERQRLMADQIKLRRLQKKQRTKMLQKQKEEEEKESRPSETQTSAAPTVDGNSLFLSFFGFNPLFQSQ</sequence>
<evidence type="ECO:0000313" key="9">
    <source>
        <dbReference type="Proteomes" id="UP000095284"/>
    </source>
</evidence>
<dbReference type="Proteomes" id="UP000659654">
    <property type="component" value="Unassembled WGS sequence"/>
</dbReference>
<dbReference type="PROSITE" id="PS40000">
    <property type="entry name" value="DM_1"/>
    <property type="match status" value="1"/>
</dbReference>
<dbReference type="EMBL" id="CAJFDI010000005">
    <property type="protein sequence ID" value="CAD5231823.1"/>
    <property type="molecule type" value="Genomic_DNA"/>
</dbReference>
<dbReference type="EMBL" id="CAJFCV020000005">
    <property type="protein sequence ID" value="CAG9123312.1"/>
    <property type="molecule type" value="Genomic_DNA"/>
</dbReference>
<dbReference type="Proteomes" id="UP000582659">
    <property type="component" value="Unassembled WGS sequence"/>
</dbReference>
<dbReference type="PANTHER" id="PTHR12322:SF110">
    <property type="entry name" value="DOUBLESEX- AND MAB-3-RELATED TRANSCRIPTION FACTOR DMD-10"/>
    <property type="match status" value="1"/>
</dbReference>
<comment type="subcellular location">
    <subcellularLocation>
        <location evidence="5">Nucleus</location>
    </subcellularLocation>
</comment>
<keyword evidence="10" id="KW-1185">Reference proteome</keyword>
<dbReference type="GO" id="GO:0005634">
    <property type="term" value="C:nucleus"/>
    <property type="evidence" value="ECO:0007669"/>
    <property type="project" value="UniProtKB-SubCell"/>
</dbReference>
<evidence type="ECO:0000313" key="8">
    <source>
        <dbReference type="EMBL" id="CAD5231823.1"/>
    </source>
</evidence>
<dbReference type="FunFam" id="4.10.1040.10:FF:000001">
    <property type="entry name" value="doublesex- and mab-3-related transcription factor 1"/>
    <property type="match status" value="1"/>
</dbReference>
<gene>
    <name evidence="8" type="ORF">BXYJ_LOCUS11919</name>
</gene>
<accession>A0A1I7RS20</accession>
<evidence type="ECO:0000313" key="11">
    <source>
        <dbReference type="WBParaSite" id="BXY_0352300.1"/>
    </source>
</evidence>
<evidence type="ECO:0000256" key="6">
    <source>
        <dbReference type="SAM" id="MobiDB-lite"/>
    </source>
</evidence>
<dbReference type="Gene3D" id="4.10.1040.10">
    <property type="entry name" value="DM DNA-binding domain"/>
    <property type="match status" value="1"/>
</dbReference>
<protein>
    <submittedName>
        <fullName evidence="8">(pine wood nematode) hypothetical protein</fullName>
    </submittedName>
    <submittedName>
        <fullName evidence="11">DM domain-containing protein</fullName>
    </submittedName>
</protein>
<organism evidence="9 11">
    <name type="scientific">Bursaphelenchus xylophilus</name>
    <name type="common">Pinewood nematode worm</name>
    <name type="synonym">Aphelenchoides xylophilus</name>
    <dbReference type="NCBI Taxonomy" id="6326"/>
    <lineage>
        <taxon>Eukaryota</taxon>
        <taxon>Metazoa</taxon>
        <taxon>Ecdysozoa</taxon>
        <taxon>Nematoda</taxon>
        <taxon>Chromadorea</taxon>
        <taxon>Rhabditida</taxon>
        <taxon>Tylenchina</taxon>
        <taxon>Tylenchomorpha</taxon>
        <taxon>Aphelenchoidea</taxon>
        <taxon>Aphelenchoididae</taxon>
        <taxon>Bursaphelenchus</taxon>
    </lineage>
</organism>
<dbReference type="AlphaFoldDB" id="A0A1I7RS20"/>
<feature type="DNA-binding region" description="DM" evidence="5">
    <location>
        <begin position="17"/>
        <end position="64"/>
    </location>
</feature>
<keyword evidence="1 5" id="KW-0479">Metal-binding</keyword>
<feature type="compositionally biased region" description="Polar residues" evidence="6">
    <location>
        <begin position="88"/>
        <end position="99"/>
    </location>
</feature>
<proteinExistence type="predicted"/>
<reference evidence="8" key="2">
    <citation type="submission" date="2020-09" db="EMBL/GenBank/DDBJ databases">
        <authorList>
            <person name="Kikuchi T."/>
        </authorList>
    </citation>
    <scope>NUCLEOTIDE SEQUENCE</scope>
    <source>
        <strain evidence="8">Ka4C1</strain>
    </source>
</reference>
<reference evidence="11" key="1">
    <citation type="submission" date="2016-11" db="UniProtKB">
        <authorList>
            <consortium name="WormBaseParasite"/>
        </authorList>
    </citation>
    <scope>IDENTIFICATION</scope>
</reference>
<evidence type="ECO:0000259" key="7">
    <source>
        <dbReference type="PROSITE" id="PS50809"/>
    </source>
</evidence>
<dbReference type="InterPro" id="IPR036407">
    <property type="entry name" value="DM_DNA-bd_sf"/>
</dbReference>
<dbReference type="GO" id="GO:0007548">
    <property type="term" value="P:sex differentiation"/>
    <property type="evidence" value="ECO:0007669"/>
    <property type="project" value="TreeGrafter"/>
</dbReference>
<dbReference type="SUPFAM" id="SSF82927">
    <property type="entry name" value="Cysteine-rich DNA binding domain, (DM domain)"/>
    <property type="match status" value="1"/>
</dbReference>
<dbReference type="InterPro" id="IPR026607">
    <property type="entry name" value="DMRT"/>
</dbReference>
<dbReference type="InterPro" id="IPR001275">
    <property type="entry name" value="DM_DNA-bd"/>
</dbReference>
<dbReference type="OrthoDB" id="6162476at2759"/>
<keyword evidence="3 5" id="KW-0238">DNA-binding</keyword>
<dbReference type="Pfam" id="PF00751">
    <property type="entry name" value="DM"/>
    <property type="match status" value="1"/>
</dbReference>
<dbReference type="SMR" id="A0A1I7RS20"/>
<keyword evidence="2 5" id="KW-0862">Zinc</keyword>
<feature type="compositionally biased region" description="Basic and acidic residues" evidence="6">
    <location>
        <begin position="76"/>
        <end position="87"/>
    </location>
</feature>
<evidence type="ECO:0000313" key="10">
    <source>
        <dbReference type="Proteomes" id="UP000659654"/>
    </source>
</evidence>
<evidence type="ECO:0000256" key="5">
    <source>
        <dbReference type="PROSITE-ProRule" id="PRU00070"/>
    </source>
</evidence>
<feature type="domain" description="DM" evidence="7">
    <location>
        <begin position="17"/>
        <end position="64"/>
    </location>
</feature>
<dbReference type="GO" id="GO:0000978">
    <property type="term" value="F:RNA polymerase II cis-regulatory region sequence-specific DNA binding"/>
    <property type="evidence" value="ECO:0007669"/>
    <property type="project" value="TreeGrafter"/>
</dbReference>
<keyword evidence="4 5" id="KW-0539">Nucleus</keyword>
<dbReference type="GO" id="GO:0000981">
    <property type="term" value="F:DNA-binding transcription factor activity, RNA polymerase II-specific"/>
    <property type="evidence" value="ECO:0007669"/>
    <property type="project" value="TreeGrafter"/>
</dbReference>
<dbReference type="WBParaSite" id="BXY_0352300.1">
    <property type="protein sequence ID" value="BXY_0352300.1"/>
    <property type="gene ID" value="BXY_0352300"/>
</dbReference>
<evidence type="ECO:0000256" key="1">
    <source>
        <dbReference type="ARBA" id="ARBA00022723"/>
    </source>
</evidence>
<evidence type="ECO:0000256" key="2">
    <source>
        <dbReference type="ARBA" id="ARBA00022833"/>
    </source>
</evidence>
<dbReference type="PANTHER" id="PTHR12322">
    <property type="entry name" value="DOUBLESEX AND MAB-3 RELATED TRANSCRIPTION FACTOR DMRT"/>
    <property type="match status" value="1"/>
</dbReference>
<dbReference type="SMART" id="SM00301">
    <property type="entry name" value="DM"/>
    <property type="match status" value="1"/>
</dbReference>
<dbReference type="GO" id="GO:0046872">
    <property type="term" value="F:metal ion binding"/>
    <property type="evidence" value="ECO:0007669"/>
    <property type="project" value="UniProtKB-KW"/>
</dbReference>
<evidence type="ECO:0000256" key="3">
    <source>
        <dbReference type="ARBA" id="ARBA00023125"/>
    </source>
</evidence>
<evidence type="ECO:0000256" key="4">
    <source>
        <dbReference type="ARBA" id="ARBA00023242"/>
    </source>
</evidence>
<dbReference type="PROSITE" id="PS50809">
    <property type="entry name" value="DM_2"/>
    <property type="match status" value="1"/>
</dbReference>
<name>A0A1I7RS20_BURXY</name>